<accession>A0A6C0CGI8</accession>
<protein>
    <submittedName>
        <fullName evidence="1">Uncharacterized protein</fullName>
    </submittedName>
</protein>
<organism evidence="1">
    <name type="scientific">viral metagenome</name>
    <dbReference type="NCBI Taxonomy" id="1070528"/>
    <lineage>
        <taxon>unclassified sequences</taxon>
        <taxon>metagenomes</taxon>
        <taxon>organismal metagenomes</taxon>
    </lineage>
</organism>
<name>A0A6C0CGI8_9ZZZZ</name>
<proteinExistence type="predicted"/>
<evidence type="ECO:0000313" key="1">
    <source>
        <dbReference type="EMBL" id="QHT03367.1"/>
    </source>
</evidence>
<dbReference type="AlphaFoldDB" id="A0A6C0CGI8"/>
<dbReference type="EMBL" id="MN739411">
    <property type="protein sequence ID" value="QHT03367.1"/>
    <property type="molecule type" value="Genomic_DNA"/>
</dbReference>
<reference evidence="1" key="1">
    <citation type="journal article" date="2020" name="Nature">
        <title>Giant virus diversity and host interactions through global metagenomics.</title>
        <authorList>
            <person name="Schulz F."/>
            <person name="Roux S."/>
            <person name="Paez-Espino D."/>
            <person name="Jungbluth S."/>
            <person name="Walsh D.A."/>
            <person name="Denef V.J."/>
            <person name="McMahon K.D."/>
            <person name="Konstantinidis K.T."/>
            <person name="Eloe-Fadrosh E.A."/>
            <person name="Kyrpides N.C."/>
            <person name="Woyke T."/>
        </authorList>
    </citation>
    <scope>NUCLEOTIDE SEQUENCE</scope>
    <source>
        <strain evidence="1">GVMAG-M-3300021079-18</strain>
    </source>
</reference>
<sequence length="153" mass="17612">MTYNIFEKLILNDIYEMSKYAAFIAFPRRGDDEPGYRTGKLRVAKISTTPGTSIKTYTPEILTSHELKCFLRQLGYESATKDLDKSSLIEMLQEIFAGELNAPTLKEFAEETKELEAEERIQMAMDQFKSHQTILYVAPHENIKSVLLETKHQ</sequence>